<dbReference type="EMBL" id="KZ772681">
    <property type="protein sequence ID" value="PTQ46942.1"/>
    <property type="molecule type" value="Genomic_DNA"/>
</dbReference>
<gene>
    <name evidence="1" type="ORF">MARPO_0009s0060</name>
</gene>
<reference evidence="1" key="2">
    <citation type="submission" date="2017-12" db="EMBL/GenBank/DDBJ databases">
        <title>WGS assembly of Marchantia polymorpha.</title>
        <authorList>
            <person name="Bowman J.L."/>
            <person name="Kohchi T."/>
            <person name="Yamato K.T."/>
            <person name="Jenkins J."/>
            <person name="Shu S."/>
            <person name="Ishizaki K."/>
            <person name="Yamaoka S."/>
            <person name="Nishihama R."/>
            <person name="Nakamura Y."/>
            <person name="Berger F."/>
            <person name="Adam C."/>
            <person name="Aki S.S."/>
            <person name="Althoff F."/>
            <person name="Araki T."/>
            <person name="Arteaga-Vazquez M.A."/>
            <person name="Balasubrmanian S."/>
            <person name="Bauer D."/>
            <person name="Boehm C.R."/>
            <person name="Briginshaw L."/>
            <person name="Caballero-Perez J."/>
            <person name="Catarino B."/>
            <person name="Chen F."/>
            <person name="Chiyoda S."/>
            <person name="Chovatia M."/>
            <person name="Davies K.M."/>
            <person name="Delmans M."/>
            <person name="Demura T."/>
            <person name="Dierschke T."/>
            <person name="Dolan L."/>
            <person name="Dorantes-Acosta A.E."/>
            <person name="Eklund D.M."/>
            <person name="Florent S.N."/>
            <person name="Flores-Sandoval E."/>
            <person name="Fujiyama A."/>
            <person name="Fukuzawa H."/>
            <person name="Galik B."/>
            <person name="Grimanelli D."/>
            <person name="Grimwood J."/>
            <person name="Grossniklaus U."/>
            <person name="Hamada T."/>
            <person name="Haseloff J."/>
            <person name="Hetherington A.J."/>
            <person name="Higo A."/>
            <person name="Hirakawa Y."/>
            <person name="Hundley H.N."/>
            <person name="Ikeda Y."/>
            <person name="Inoue K."/>
            <person name="Inoue S."/>
            <person name="Ishida S."/>
            <person name="Jia Q."/>
            <person name="Kakita M."/>
            <person name="Kanazawa T."/>
            <person name="Kawai Y."/>
            <person name="Kawashima T."/>
            <person name="Kennedy M."/>
            <person name="Kinose K."/>
            <person name="Kinoshita T."/>
            <person name="Kohara Y."/>
            <person name="Koide E."/>
            <person name="Komatsu K."/>
            <person name="Kopischke S."/>
            <person name="Kubo M."/>
            <person name="Kyozuka J."/>
            <person name="Lagercrantz U."/>
            <person name="Lin S.S."/>
            <person name="Lindquist E."/>
            <person name="Lipzen A.M."/>
            <person name="Lu C."/>
            <person name="Luna E.D."/>
            <person name="Martienssen R.A."/>
            <person name="Minamino N."/>
            <person name="Mizutani M."/>
            <person name="Mizutani M."/>
            <person name="Mochizuki N."/>
            <person name="Monte I."/>
            <person name="Mosher R."/>
            <person name="Nagasaki H."/>
            <person name="Nakagami H."/>
            <person name="Naramoto S."/>
            <person name="Nishitani K."/>
            <person name="Ohtani M."/>
            <person name="Okamoto T."/>
            <person name="Okumura M."/>
            <person name="Phillips J."/>
            <person name="Pollak B."/>
            <person name="Reinders A."/>
            <person name="Roevekamp M."/>
            <person name="Sano R."/>
            <person name="Sawa S."/>
            <person name="Schmid M.W."/>
            <person name="Shirakawa M."/>
            <person name="Solano R."/>
            <person name="Spunde A."/>
            <person name="Suetsugu N."/>
            <person name="Sugano S."/>
            <person name="Sugiyama A."/>
            <person name="Sun R."/>
            <person name="Suzuki Y."/>
            <person name="Takenaka M."/>
            <person name="Takezawa D."/>
            <person name="Tomogane H."/>
            <person name="Tsuzuki M."/>
            <person name="Ueda T."/>
            <person name="Umeda M."/>
            <person name="Ward J.M."/>
            <person name="Watanabe Y."/>
            <person name="Yazaki K."/>
            <person name="Yokoyama R."/>
            <person name="Yoshitake Y."/>
            <person name="Yotsui I."/>
            <person name="Zachgo S."/>
            <person name="Schmutz J."/>
        </authorList>
    </citation>
    <scope>NUCLEOTIDE SEQUENCE [LARGE SCALE GENOMIC DNA]</scope>
    <source>
        <strain evidence="1">Tak-1</strain>
    </source>
</reference>
<accession>A0A2R6XLI6</accession>
<keyword evidence="2" id="KW-1185">Reference proteome</keyword>
<proteinExistence type="predicted"/>
<dbReference type="AlphaFoldDB" id="A0A2R6XLI6"/>
<reference evidence="2" key="1">
    <citation type="journal article" date="2017" name="Cell">
        <title>Insights into land plant evolution garnered from the Marchantia polymorpha genome.</title>
        <authorList>
            <person name="Bowman J.L."/>
            <person name="Kohchi T."/>
            <person name="Yamato K.T."/>
            <person name="Jenkins J."/>
            <person name="Shu S."/>
            <person name="Ishizaki K."/>
            <person name="Yamaoka S."/>
            <person name="Nishihama R."/>
            <person name="Nakamura Y."/>
            <person name="Berger F."/>
            <person name="Adam C."/>
            <person name="Aki S.S."/>
            <person name="Althoff F."/>
            <person name="Araki T."/>
            <person name="Arteaga-Vazquez M.A."/>
            <person name="Balasubrmanian S."/>
            <person name="Barry K."/>
            <person name="Bauer D."/>
            <person name="Boehm C.R."/>
            <person name="Briginshaw L."/>
            <person name="Caballero-Perez J."/>
            <person name="Catarino B."/>
            <person name="Chen F."/>
            <person name="Chiyoda S."/>
            <person name="Chovatia M."/>
            <person name="Davies K.M."/>
            <person name="Delmans M."/>
            <person name="Demura T."/>
            <person name="Dierschke T."/>
            <person name="Dolan L."/>
            <person name="Dorantes-Acosta A.E."/>
            <person name="Eklund D.M."/>
            <person name="Florent S.N."/>
            <person name="Flores-Sandoval E."/>
            <person name="Fujiyama A."/>
            <person name="Fukuzawa H."/>
            <person name="Galik B."/>
            <person name="Grimanelli D."/>
            <person name="Grimwood J."/>
            <person name="Grossniklaus U."/>
            <person name="Hamada T."/>
            <person name="Haseloff J."/>
            <person name="Hetherington A.J."/>
            <person name="Higo A."/>
            <person name="Hirakawa Y."/>
            <person name="Hundley H.N."/>
            <person name="Ikeda Y."/>
            <person name="Inoue K."/>
            <person name="Inoue S.I."/>
            <person name="Ishida S."/>
            <person name="Jia Q."/>
            <person name="Kakita M."/>
            <person name="Kanazawa T."/>
            <person name="Kawai Y."/>
            <person name="Kawashima T."/>
            <person name="Kennedy M."/>
            <person name="Kinose K."/>
            <person name="Kinoshita T."/>
            <person name="Kohara Y."/>
            <person name="Koide E."/>
            <person name="Komatsu K."/>
            <person name="Kopischke S."/>
            <person name="Kubo M."/>
            <person name="Kyozuka J."/>
            <person name="Lagercrantz U."/>
            <person name="Lin S.S."/>
            <person name="Lindquist E."/>
            <person name="Lipzen A.M."/>
            <person name="Lu C.W."/>
            <person name="De Luna E."/>
            <person name="Martienssen R.A."/>
            <person name="Minamino N."/>
            <person name="Mizutani M."/>
            <person name="Mizutani M."/>
            <person name="Mochizuki N."/>
            <person name="Monte I."/>
            <person name="Mosher R."/>
            <person name="Nagasaki H."/>
            <person name="Nakagami H."/>
            <person name="Naramoto S."/>
            <person name="Nishitani K."/>
            <person name="Ohtani M."/>
            <person name="Okamoto T."/>
            <person name="Okumura M."/>
            <person name="Phillips J."/>
            <person name="Pollak B."/>
            <person name="Reinders A."/>
            <person name="Rovekamp M."/>
            <person name="Sano R."/>
            <person name="Sawa S."/>
            <person name="Schmid M.W."/>
            <person name="Shirakawa M."/>
            <person name="Solano R."/>
            <person name="Spunde A."/>
            <person name="Suetsugu N."/>
            <person name="Sugano S."/>
            <person name="Sugiyama A."/>
            <person name="Sun R."/>
            <person name="Suzuki Y."/>
            <person name="Takenaka M."/>
            <person name="Takezawa D."/>
            <person name="Tomogane H."/>
            <person name="Tsuzuki M."/>
            <person name="Ueda T."/>
            <person name="Umeda M."/>
            <person name="Ward J.M."/>
            <person name="Watanabe Y."/>
            <person name="Yazaki K."/>
            <person name="Yokoyama R."/>
            <person name="Yoshitake Y."/>
            <person name="Yotsui I."/>
            <person name="Zachgo S."/>
            <person name="Schmutz J."/>
        </authorList>
    </citation>
    <scope>NUCLEOTIDE SEQUENCE [LARGE SCALE GENOMIC DNA]</scope>
    <source>
        <strain evidence="2">Tak-1</strain>
    </source>
</reference>
<dbReference type="EMBL" id="KZ772681">
    <property type="protein sequence ID" value="PTQ46941.1"/>
    <property type="molecule type" value="Genomic_DNA"/>
</dbReference>
<evidence type="ECO:0000313" key="2">
    <source>
        <dbReference type="Proteomes" id="UP000244005"/>
    </source>
</evidence>
<dbReference type="Proteomes" id="UP000244005">
    <property type="component" value="Unassembled WGS sequence"/>
</dbReference>
<dbReference type="Gramene" id="Mp7g13750.2">
    <property type="protein sequence ID" value="Mp7g13750.2.cds1"/>
    <property type="gene ID" value="Mp7g13750"/>
</dbReference>
<organism evidence="1 2">
    <name type="scientific">Marchantia polymorpha</name>
    <name type="common">Common liverwort</name>
    <name type="synonym">Marchantia aquatica</name>
    <dbReference type="NCBI Taxonomy" id="3197"/>
    <lineage>
        <taxon>Eukaryota</taxon>
        <taxon>Viridiplantae</taxon>
        <taxon>Streptophyta</taxon>
        <taxon>Embryophyta</taxon>
        <taxon>Marchantiophyta</taxon>
        <taxon>Marchantiopsida</taxon>
        <taxon>Marchantiidae</taxon>
        <taxon>Marchantiales</taxon>
        <taxon>Marchantiaceae</taxon>
        <taxon>Marchantia</taxon>
    </lineage>
</organism>
<name>A0A2R6XLI6_MARPO</name>
<protein>
    <submittedName>
        <fullName evidence="1">Uncharacterized protein</fullName>
    </submittedName>
</protein>
<evidence type="ECO:0000313" key="1">
    <source>
        <dbReference type="EMBL" id="PTQ46941.1"/>
    </source>
</evidence>
<sequence length="193" mass="21450">MRWVPMPKANSCPTRTNKLDVTVNSRAESREQRRCPSPESAVYDNNTTTPKITYFGQELFLFFRVTHLSISLAFHPSPFMLLALSHCVRCIPMSSDRGSGSSLGMTAKSSNNYSSCRQIPGRVSNRSVLALLISSDNVAGPCQRDCDYIFRPAVAINSCNKHSTRRCKLTRTCESKVQHRNINTVCTASSPVV</sequence>
<dbReference type="Gramene" id="Mp7g13750.1">
    <property type="protein sequence ID" value="Mp7g13750.1.cds1"/>
    <property type="gene ID" value="Mp7g13750"/>
</dbReference>